<dbReference type="SMART" id="SM00904">
    <property type="entry name" value="Flavokinase"/>
    <property type="match status" value="1"/>
</dbReference>
<dbReference type="PATRIC" id="fig|1423730.4.peg.1947"/>
<evidence type="ECO:0000313" key="16">
    <source>
        <dbReference type="EMBL" id="KRN22234.1"/>
    </source>
</evidence>
<dbReference type="GO" id="GO:0005524">
    <property type="term" value="F:ATP binding"/>
    <property type="evidence" value="ECO:0007669"/>
    <property type="project" value="UniProtKB-UniRule"/>
</dbReference>
<sequence length="327" mass="35900">MKVLADVDEEIIMQVIDIHPPLAADQVPSQPIVLALGFFDGVHRGHQAVIVAARAEADKRGLPLAVMTFDVHPAIIYRGVPASSVKYLSPRPRKIELMAHFGVDLLYFIHFTPAFSKLPPQAFVDQYLVGMNAVVVVAGFDYTYGKRDVANMVTLPEYAKGRFEMITVPKTVDAGQKVSSTRIRKALDEGDVDLANHLLGYPYQTSGTVVHGEARGRTIGYPTANVQAPAGERIPGIAVYTVRLKVDGQWYPGMASVGRNITFGPGRPVTVEVNLFDFHQDIYDAPVRVSWLHRLRGDMMFDSAAGLVAQLAQDEKDSKVFLKGLTD</sequence>
<comment type="caution">
    <text evidence="16">The sequence shown here is derived from an EMBL/GenBank/DDBJ whole genome shotgun (WGS) entry which is preliminary data.</text>
</comment>
<dbReference type="Gene3D" id="3.40.50.620">
    <property type="entry name" value="HUPs"/>
    <property type="match status" value="1"/>
</dbReference>
<comment type="catalytic activity">
    <reaction evidence="12 14">
        <text>riboflavin + ATP = FMN + ADP + H(+)</text>
        <dbReference type="Rhea" id="RHEA:14357"/>
        <dbReference type="ChEBI" id="CHEBI:15378"/>
        <dbReference type="ChEBI" id="CHEBI:30616"/>
        <dbReference type="ChEBI" id="CHEBI:57986"/>
        <dbReference type="ChEBI" id="CHEBI:58210"/>
        <dbReference type="ChEBI" id="CHEBI:456216"/>
        <dbReference type="EC" id="2.7.1.26"/>
    </reaction>
</comment>
<keyword evidence="8 14" id="KW-0418">Kinase</keyword>
<dbReference type="InterPro" id="IPR015865">
    <property type="entry name" value="Riboflavin_kinase_bac/euk"/>
</dbReference>
<dbReference type="Proteomes" id="UP000050865">
    <property type="component" value="Unassembled WGS sequence"/>
</dbReference>
<dbReference type="GO" id="GO:0003919">
    <property type="term" value="F:FMN adenylyltransferase activity"/>
    <property type="evidence" value="ECO:0007669"/>
    <property type="project" value="UniProtKB-UniRule"/>
</dbReference>
<dbReference type="EC" id="2.7.1.26" evidence="14"/>
<dbReference type="InterPro" id="IPR014729">
    <property type="entry name" value="Rossmann-like_a/b/a_fold"/>
</dbReference>
<dbReference type="AlphaFoldDB" id="A0A0R2FA24"/>
<dbReference type="UniPathway" id="UPA00276">
    <property type="reaction ID" value="UER00406"/>
</dbReference>
<keyword evidence="11" id="KW-0511">Multifunctional enzyme</keyword>
<keyword evidence="3 14" id="KW-0285">Flavoprotein</keyword>
<dbReference type="PIRSF" id="PIRSF004491">
    <property type="entry name" value="FAD_Synth"/>
    <property type="match status" value="1"/>
</dbReference>
<dbReference type="EMBL" id="AYZJ01000034">
    <property type="protein sequence ID" value="KRN22234.1"/>
    <property type="molecule type" value="Genomic_DNA"/>
</dbReference>
<dbReference type="GO" id="GO:0009231">
    <property type="term" value="P:riboflavin biosynthetic process"/>
    <property type="evidence" value="ECO:0007669"/>
    <property type="project" value="InterPro"/>
</dbReference>
<dbReference type="FunFam" id="3.40.50.620:FF:000021">
    <property type="entry name" value="Riboflavin biosynthesis protein"/>
    <property type="match status" value="1"/>
</dbReference>
<dbReference type="UniPathway" id="UPA00277">
    <property type="reaction ID" value="UER00407"/>
</dbReference>
<dbReference type="GO" id="GO:0009398">
    <property type="term" value="P:FMN biosynthetic process"/>
    <property type="evidence" value="ECO:0007669"/>
    <property type="project" value="UniProtKB-UniRule"/>
</dbReference>
<dbReference type="InterPro" id="IPR002606">
    <property type="entry name" value="Riboflavin_kinase_bac"/>
</dbReference>
<dbReference type="GO" id="GO:0006747">
    <property type="term" value="P:FAD biosynthetic process"/>
    <property type="evidence" value="ECO:0007669"/>
    <property type="project" value="UniProtKB-UniRule"/>
</dbReference>
<evidence type="ECO:0000256" key="12">
    <source>
        <dbReference type="ARBA" id="ARBA00047880"/>
    </source>
</evidence>
<evidence type="ECO:0000256" key="14">
    <source>
        <dbReference type="PIRNR" id="PIRNR004491"/>
    </source>
</evidence>
<dbReference type="Pfam" id="PF06574">
    <property type="entry name" value="FAD_syn"/>
    <property type="match status" value="1"/>
</dbReference>
<name>A0A0R2FA24_9LACO</name>
<reference evidence="16 17" key="1">
    <citation type="journal article" date="2015" name="Genome Announc.">
        <title>Expanding the biotechnology potential of lactobacilli through comparative genomics of 213 strains and associated genera.</title>
        <authorList>
            <person name="Sun Z."/>
            <person name="Harris H.M."/>
            <person name="McCann A."/>
            <person name="Guo C."/>
            <person name="Argimon S."/>
            <person name="Zhang W."/>
            <person name="Yang X."/>
            <person name="Jeffery I.B."/>
            <person name="Cooney J.C."/>
            <person name="Kagawa T.F."/>
            <person name="Liu W."/>
            <person name="Song Y."/>
            <person name="Salvetti E."/>
            <person name="Wrobel A."/>
            <person name="Rasinkangas P."/>
            <person name="Parkhill J."/>
            <person name="Rea M.C."/>
            <person name="O'Sullivan O."/>
            <person name="Ritari J."/>
            <person name="Douillard F.P."/>
            <person name="Paul Ross R."/>
            <person name="Yang R."/>
            <person name="Briner A.E."/>
            <person name="Felis G.E."/>
            <person name="de Vos W.M."/>
            <person name="Barrangou R."/>
            <person name="Klaenhammer T.R."/>
            <person name="Caufield P.W."/>
            <person name="Cui Y."/>
            <person name="Zhang H."/>
            <person name="O'Toole P.W."/>
        </authorList>
    </citation>
    <scope>NUCLEOTIDE SEQUENCE [LARGE SCALE GENOMIC DNA]</scope>
    <source>
        <strain evidence="16 17">DSM 22697</strain>
    </source>
</reference>
<dbReference type="EC" id="2.7.7.2" evidence="14"/>
<keyword evidence="4 14" id="KW-0288">FMN</keyword>
<keyword evidence="6 14" id="KW-0548">Nucleotidyltransferase</keyword>
<comment type="pathway">
    <text evidence="1 14">Cofactor biosynthesis; FAD biosynthesis; FAD from FMN: step 1/1.</text>
</comment>
<keyword evidence="7 14" id="KW-0547">Nucleotide-binding</keyword>
<evidence type="ECO:0000256" key="6">
    <source>
        <dbReference type="ARBA" id="ARBA00022695"/>
    </source>
</evidence>
<keyword evidence="17" id="KW-1185">Reference proteome</keyword>
<dbReference type="GO" id="GO:0008531">
    <property type="term" value="F:riboflavin kinase activity"/>
    <property type="evidence" value="ECO:0007669"/>
    <property type="project" value="UniProtKB-UniRule"/>
</dbReference>
<comment type="similarity">
    <text evidence="14">Belongs to the ribF family.</text>
</comment>
<dbReference type="STRING" id="1423730.FC75_GL001872"/>
<dbReference type="Pfam" id="PF01687">
    <property type="entry name" value="Flavokinase"/>
    <property type="match status" value="1"/>
</dbReference>
<keyword evidence="9 14" id="KW-0274">FAD</keyword>
<dbReference type="SUPFAM" id="SSF82114">
    <property type="entry name" value="Riboflavin kinase-like"/>
    <property type="match status" value="1"/>
</dbReference>
<evidence type="ECO:0000256" key="3">
    <source>
        <dbReference type="ARBA" id="ARBA00022630"/>
    </source>
</evidence>
<dbReference type="PANTHER" id="PTHR22749">
    <property type="entry name" value="RIBOFLAVIN KINASE/FMN ADENYLYLTRANSFERASE"/>
    <property type="match status" value="1"/>
</dbReference>
<evidence type="ECO:0000256" key="1">
    <source>
        <dbReference type="ARBA" id="ARBA00004726"/>
    </source>
</evidence>
<evidence type="ECO:0000256" key="10">
    <source>
        <dbReference type="ARBA" id="ARBA00022840"/>
    </source>
</evidence>
<keyword evidence="5 14" id="KW-0808">Transferase</keyword>
<dbReference type="InterPro" id="IPR015864">
    <property type="entry name" value="FAD_synthase"/>
</dbReference>
<dbReference type="SUPFAM" id="SSF52374">
    <property type="entry name" value="Nucleotidylyl transferase"/>
    <property type="match status" value="1"/>
</dbReference>
<evidence type="ECO:0000259" key="15">
    <source>
        <dbReference type="SMART" id="SM00904"/>
    </source>
</evidence>
<protein>
    <recommendedName>
        <fullName evidence="14">Riboflavin biosynthesis protein</fullName>
    </recommendedName>
    <domain>
        <recommendedName>
            <fullName evidence="14">Riboflavin kinase</fullName>
            <ecNumber evidence="14">2.7.1.26</ecNumber>
        </recommendedName>
        <alternativeName>
            <fullName evidence="14">Flavokinase</fullName>
        </alternativeName>
    </domain>
    <domain>
        <recommendedName>
            <fullName evidence="14">FMN adenylyltransferase</fullName>
            <ecNumber evidence="14">2.7.7.2</ecNumber>
        </recommendedName>
        <alternativeName>
            <fullName evidence="14">FAD pyrophosphorylase</fullName>
        </alternativeName>
        <alternativeName>
            <fullName evidence="14">FAD synthase</fullName>
        </alternativeName>
    </domain>
</protein>
<comment type="catalytic activity">
    <reaction evidence="13 14">
        <text>FMN + ATP + H(+) = FAD + diphosphate</text>
        <dbReference type="Rhea" id="RHEA:17237"/>
        <dbReference type="ChEBI" id="CHEBI:15378"/>
        <dbReference type="ChEBI" id="CHEBI:30616"/>
        <dbReference type="ChEBI" id="CHEBI:33019"/>
        <dbReference type="ChEBI" id="CHEBI:57692"/>
        <dbReference type="ChEBI" id="CHEBI:58210"/>
        <dbReference type="EC" id="2.7.7.2"/>
    </reaction>
</comment>
<evidence type="ECO:0000256" key="13">
    <source>
        <dbReference type="ARBA" id="ARBA00049494"/>
    </source>
</evidence>
<dbReference type="InterPro" id="IPR023465">
    <property type="entry name" value="Riboflavin_kinase_dom_sf"/>
</dbReference>
<dbReference type="PANTHER" id="PTHR22749:SF6">
    <property type="entry name" value="RIBOFLAVIN KINASE"/>
    <property type="match status" value="1"/>
</dbReference>
<evidence type="ECO:0000256" key="9">
    <source>
        <dbReference type="ARBA" id="ARBA00022827"/>
    </source>
</evidence>
<comment type="pathway">
    <text evidence="2 14">Cofactor biosynthesis; FMN biosynthesis; FMN from riboflavin (ATP route): step 1/1.</text>
</comment>
<gene>
    <name evidence="16" type="ORF">FC75_GL001872</name>
</gene>
<dbReference type="CDD" id="cd02064">
    <property type="entry name" value="FAD_synthetase_N"/>
    <property type="match status" value="1"/>
</dbReference>
<proteinExistence type="inferred from homology"/>
<evidence type="ECO:0000256" key="4">
    <source>
        <dbReference type="ARBA" id="ARBA00022643"/>
    </source>
</evidence>
<keyword evidence="10 14" id="KW-0067">ATP-binding</keyword>
<organism evidence="16 17">
    <name type="scientific">Lacticaseibacillus camelliae DSM 22697 = JCM 13995</name>
    <dbReference type="NCBI Taxonomy" id="1423730"/>
    <lineage>
        <taxon>Bacteria</taxon>
        <taxon>Bacillati</taxon>
        <taxon>Bacillota</taxon>
        <taxon>Bacilli</taxon>
        <taxon>Lactobacillales</taxon>
        <taxon>Lactobacillaceae</taxon>
        <taxon>Lacticaseibacillus</taxon>
    </lineage>
</organism>
<dbReference type="NCBIfam" id="TIGR00083">
    <property type="entry name" value="ribF"/>
    <property type="match status" value="1"/>
</dbReference>
<dbReference type="InterPro" id="IPR023468">
    <property type="entry name" value="Riboflavin_kinase"/>
</dbReference>
<evidence type="ECO:0000313" key="17">
    <source>
        <dbReference type="Proteomes" id="UP000050865"/>
    </source>
</evidence>
<feature type="domain" description="Riboflavin kinase" evidence="15">
    <location>
        <begin position="198"/>
        <end position="323"/>
    </location>
</feature>
<evidence type="ECO:0000256" key="11">
    <source>
        <dbReference type="ARBA" id="ARBA00023268"/>
    </source>
</evidence>
<evidence type="ECO:0000256" key="5">
    <source>
        <dbReference type="ARBA" id="ARBA00022679"/>
    </source>
</evidence>
<evidence type="ECO:0000256" key="8">
    <source>
        <dbReference type="ARBA" id="ARBA00022777"/>
    </source>
</evidence>
<dbReference type="Gene3D" id="2.40.30.30">
    <property type="entry name" value="Riboflavin kinase-like"/>
    <property type="match status" value="1"/>
</dbReference>
<evidence type="ECO:0000256" key="7">
    <source>
        <dbReference type="ARBA" id="ARBA00022741"/>
    </source>
</evidence>
<accession>A0A0R2FA24</accession>
<evidence type="ECO:0000256" key="2">
    <source>
        <dbReference type="ARBA" id="ARBA00005201"/>
    </source>
</evidence>